<comment type="caution">
    <text evidence="1">The sequence shown here is derived from an EMBL/GenBank/DDBJ whole genome shotgun (WGS) entry which is preliminary data.</text>
</comment>
<protein>
    <submittedName>
        <fullName evidence="1">Uncharacterized protein</fullName>
    </submittedName>
</protein>
<dbReference type="OrthoDB" id="893711at2"/>
<evidence type="ECO:0000313" key="2">
    <source>
        <dbReference type="Proteomes" id="UP000433945"/>
    </source>
</evidence>
<keyword evidence="2" id="KW-1185">Reference proteome</keyword>
<accession>A0A6N8HG65</accession>
<proteinExistence type="predicted"/>
<evidence type="ECO:0000313" key="1">
    <source>
        <dbReference type="EMBL" id="MUV04737.1"/>
    </source>
</evidence>
<gene>
    <name evidence="1" type="ORF">GN157_13555</name>
</gene>
<sequence length="124" mass="14171">MPLSDSNLNALMLQIHDNIDSYSNTLNEELSYPPGSELTEEEKEELKKLNQNAVLKSALQKITANNAAEVVFSIFSLLDGVTDPEGEWTGLKLEDINENEEEDASKMLHDTFYNTYWDWKENNK</sequence>
<dbReference type="AlphaFoldDB" id="A0A6N8HG65"/>
<reference evidence="1 2" key="1">
    <citation type="submission" date="2019-12" db="EMBL/GenBank/DDBJ databases">
        <authorList>
            <person name="Sun J.-Q."/>
        </authorList>
    </citation>
    <scope>NUCLEOTIDE SEQUENCE [LARGE SCALE GENOMIC DNA]</scope>
    <source>
        <strain evidence="1 2">JCM 17928</strain>
    </source>
</reference>
<dbReference type="Proteomes" id="UP000433945">
    <property type="component" value="Unassembled WGS sequence"/>
</dbReference>
<dbReference type="RefSeq" id="WP_157484060.1">
    <property type="nucleotide sequence ID" value="NZ_JAZDQD010000002.1"/>
</dbReference>
<dbReference type="EMBL" id="WOWP01000054">
    <property type="protein sequence ID" value="MUV04737.1"/>
    <property type="molecule type" value="Genomic_DNA"/>
</dbReference>
<organism evidence="1 2">
    <name type="scientific">Flavobacterium rakeshii</name>
    <dbReference type="NCBI Taxonomy" id="1038845"/>
    <lineage>
        <taxon>Bacteria</taxon>
        <taxon>Pseudomonadati</taxon>
        <taxon>Bacteroidota</taxon>
        <taxon>Flavobacteriia</taxon>
        <taxon>Flavobacteriales</taxon>
        <taxon>Flavobacteriaceae</taxon>
        <taxon>Flavobacterium</taxon>
    </lineage>
</organism>
<name>A0A6N8HG65_9FLAO</name>